<organism evidence="1 2">
    <name type="scientific">Dorea longicatena DSM 13814</name>
    <dbReference type="NCBI Taxonomy" id="411462"/>
    <lineage>
        <taxon>Bacteria</taxon>
        <taxon>Bacillati</taxon>
        <taxon>Bacillota</taxon>
        <taxon>Clostridia</taxon>
        <taxon>Lachnospirales</taxon>
        <taxon>Lachnospiraceae</taxon>
        <taxon>Dorea</taxon>
    </lineage>
</organism>
<protein>
    <submittedName>
        <fullName evidence="1">Uncharacterized protein</fullName>
    </submittedName>
</protein>
<sequence length="63" mass="7613">MYTKVCKKSRQWQDFCIVMHSEEAVGGRYCRYINITGEENGKWEKAKKKNDRHISLIIKHCWH</sequence>
<dbReference type="HOGENOM" id="CLU_2878632_0_0_9"/>
<proteinExistence type="predicted"/>
<evidence type="ECO:0000313" key="2">
    <source>
        <dbReference type="Proteomes" id="UP000004016"/>
    </source>
</evidence>
<dbReference type="Proteomes" id="UP000004016">
    <property type="component" value="Unassembled WGS sequence"/>
</dbReference>
<dbReference type="EMBL" id="AAXB02000005">
    <property type="protein sequence ID" value="EDM63247.1"/>
    <property type="molecule type" value="Genomic_DNA"/>
</dbReference>
<name>A6BG36_9FIRM</name>
<evidence type="ECO:0000313" key="1">
    <source>
        <dbReference type="EMBL" id="EDM63247.1"/>
    </source>
</evidence>
<comment type="caution">
    <text evidence="1">The sequence shown here is derived from an EMBL/GenBank/DDBJ whole genome shotgun (WGS) entry which is preliminary data.</text>
</comment>
<gene>
    <name evidence="1" type="ORF">DORLON_01258</name>
</gene>
<reference evidence="1 2" key="1">
    <citation type="submission" date="2007-03" db="EMBL/GenBank/DDBJ databases">
        <authorList>
            <person name="Fulton L."/>
            <person name="Clifton S."/>
            <person name="Fulton B."/>
            <person name="Xu J."/>
            <person name="Minx P."/>
            <person name="Pepin K.H."/>
            <person name="Johnson M."/>
            <person name="Thiruvilangam P."/>
            <person name="Bhonagiri V."/>
            <person name="Nash W.E."/>
            <person name="Mardis E.R."/>
            <person name="Wilson R.K."/>
        </authorList>
    </citation>
    <scope>NUCLEOTIDE SEQUENCE [LARGE SCALE GENOMIC DNA]</scope>
    <source>
        <strain evidence="1 2">DSM 13814</strain>
    </source>
</reference>
<accession>A6BG36</accession>
<dbReference type="AlphaFoldDB" id="A6BG36"/>
<reference evidence="1 2" key="2">
    <citation type="submission" date="2007-04" db="EMBL/GenBank/DDBJ databases">
        <title>Draft genome sequence of Dorea longicatena (DSM 13814).</title>
        <authorList>
            <person name="Sudarsanam P."/>
            <person name="Ley R."/>
            <person name="Guruge J."/>
            <person name="Turnbaugh P.J."/>
            <person name="Mahowald M."/>
            <person name="Liep D."/>
            <person name="Gordon J."/>
        </authorList>
    </citation>
    <scope>NUCLEOTIDE SEQUENCE [LARGE SCALE GENOMIC DNA]</scope>
    <source>
        <strain evidence="1 2">DSM 13814</strain>
    </source>
</reference>